<dbReference type="RefSeq" id="WP_311669180.1">
    <property type="nucleotide sequence ID" value="NZ_JAVREO010000014.1"/>
</dbReference>
<comment type="caution">
    <text evidence="1">The sequence shown here is derived from an EMBL/GenBank/DDBJ whole genome shotgun (WGS) entry which is preliminary data.</text>
</comment>
<dbReference type="Proteomes" id="UP001183410">
    <property type="component" value="Unassembled WGS sequence"/>
</dbReference>
<evidence type="ECO:0000313" key="1">
    <source>
        <dbReference type="EMBL" id="MDT0269095.1"/>
    </source>
</evidence>
<protein>
    <submittedName>
        <fullName evidence="1">Uncharacterized protein</fullName>
    </submittedName>
</protein>
<evidence type="ECO:0000313" key="2">
    <source>
        <dbReference type="Proteomes" id="UP001183410"/>
    </source>
</evidence>
<sequence>MRKDGRLRRLVVGDTTWWWSVRHKHRPACHEVLSLHRQHHPGGRTTLRILFPAGPGRFVAEGHWYAGSVTNGQGDLLNLHEPGVVHQFLQAAAARGLVPEAPGETRLDGWPLFDSLIGR</sequence>
<reference evidence="2" key="1">
    <citation type="submission" date="2023-07" db="EMBL/GenBank/DDBJ databases">
        <title>30 novel species of actinomycetes from the DSMZ collection.</title>
        <authorList>
            <person name="Nouioui I."/>
        </authorList>
    </citation>
    <scope>NUCLEOTIDE SEQUENCE [LARGE SCALE GENOMIC DNA]</scope>
    <source>
        <strain evidence="2">DSM 44915</strain>
    </source>
</reference>
<dbReference type="EMBL" id="JAVREO010000014">
    <property type="protein sequence ID" value="MDT0269095.1"/>
    <property type="molecule type" value="Genomic_DNA"/>
</dbReference>
<gene>
    <name evidence="1" type="ORF">RM844_22670</name>
</gene>
<name>A0ABU2JVT0_9ACTN</name>
<proteinExistence type="predicted"/>
<keyword evidence="2" id="KW-1185">Reference proteome</keyword>
<organism evidence="1 2">
    <name type="scientific">Streptomyces chisholmiae</name>
    <dbReference type="NCBI Taxonomy" id="3075540"/>
    <lineage>
        <taxon>Bacteria</taxon>
        <taxon>Bacillati</taxon>
        <taxon>Actinomycetota</taxon>
        <taxon>Actinomycetes</taxon>
        <taxon>Kitasatosporales</taxon>
        <taxon>Streptomycetaceae</taxon>
        <taxon>Streptomyces</taxon>
    </lineage>
</organism>
<accession>A0ABU2JVT0</accession>